<protein>
    <recommendedName>
        <fullName evidence="1">C2H2-type domain-containing protein</fullName>
    </recommendedName>
</protein>
<dbReference type="SUPFAM" id="SSF57667">
    <property type="entry name" value="beta-beta-alpha zinc fingers"/>
    <property type="match status" value="1"/>
</dbReference>
<dbReference type="PROSITE" id="PS50157">
    <property type="entry name" value="ZINC_FINGER_C2H2_2"/>
    <property type="match status" value="1"/>
</dbReference>
<evidence type="ECO:0000313" key="2">
    <source>
        <dbReference type="EMBL" id="QHT90118.1"/>
    </source>
</evidence>
<proteinExistence type="predicted"/>
<evidence type="ECO:0000259" key="1">
    <source>
        <dbReference type="PROSITE" id="PS50157"/>
    </source>
</evidence>
<dbReference type="AlphaFoldDB" id="A0A6C0IAQ3"/>
<dbReference type="PROSITE" id="PS00028">
    <property type="entry name" value="ZINC_FINGER_C2H2_1"/>
    <property type="match status" value="1"/>
</dbReference>
<organism evidence="2">
    <name type="scientific">viral metagenome</name>
    <dbReference type="NCBI Taxonomy" id="1070528"/>
    <lineage>
        <taxon>unclassified sequences</taxon>
        <taxon>metagenomes</taxon>
        <taxon>organismal metagenomes</taxon>
    </lineage>
</organism>
<dbReference type="InterPro" id="IPR036236">
    <property type="entry name" value="Znf_C2H2_sf"/>
</dbReference>
<sequence length="159" mass="18715">MPPFTYTRNENGDFVCPHCHETKKNQNTMHYHLKKHSGDLPHKCKHCDQKFNQLRILELHIAARHPDTEIAKNAEMFECPHKDCDYSSLTKANRRIHYFRVHMKDIIDKNVTKLDEGARYYCKSCEKTLKSQTSLYYHIGDCLQLPATDKRIADLKIIV</sequence>
<accession>A0A6C0IAQ3</accession>
<dbReference type="SMART" id="SM00355">
    <property type="entry name" value="ZnF_C2H2"/>
    <property type="match status" value="4"/>
</dbReference>
<dbReference type="InterPro" id="IPR013087">
    <property type="entry name" value="Znf_C2H2_type"/>
</dbReference>
<feature type="domain" description="C2H2-type" evidence="1">
    <location>
        <begin position="14"/>
        <end position="41"/>
    </location>
</feature>
<name>A0A6C0IAQ3_9ZZZZ</name>
<dbReference type="Gene3D" id="3.30.160.60">
    <property type="entry name" value="Classic Zinc Finger"/>
    <property type="match status" value="1"/>
</dbReference>
<dbReference type="EMBL" id="MN740152">
    <property type="protein sequence ID" value="QHT90118.1"/>
    <property type="molecule type" value="Genomic_DNA"/>
</dbReference>
<reference evidence="2" key="1">
    <citation type="journal article" date="2020" name="Nature">
        <title>Giant virus diversity and host interactions through global metagenomics.</title>
        <authorList>
            <person name="Schulz F."/>
            <person name="Roux S."/>
            <person name="Paez-Espino D."/>
            <person name="Jungbluth S."/>
            <person name="Walsh D.A."/>
            <person name="Denef V.J."/>
            <person name="McMahon K.D."/>
            <person name="Konstantinidis K.T."/>
            <person name="Eloe-Fadrosh E.A."/>
            <person name="Kyrpides N.C."/>
            <person name="Woyke T."/>
        </authorList>
    </citation>
    <scope>NUCLEOTIDE SEQUENCE</scope>
    <source>
        <strain evidence="2">GVMAG-M-3300023184-62</strain>
    </source>
</reference>